<keyword evidence="4" id="KW-1185">Reference proteome</keyword>
<dbReference type="AlphaFoldDB" id="A0AAN8MPI7"/>
<feature type="compositionally biased region" description="Basic and acidic residues" evidence="2">
    <location>
        <begin position="70"/>
        <end position="96"/>
    </location>
</feature>
<accession>A0AAN8MPI7</accession>
<evidence type="ECO:0000313" key="4">
    <source>
        <dbReference type="Proteomes" id="UP001356427"/>
    </source>
</evidence>
<dbReference type="InterPro" id="IPR051242">
    <property type="entry name" value="WD-EF-hand_domain"/>
</dbReference>
<proteinExistence type="predicted"/>
<organism evidence="3 4">
    <name type="scientific">Coregonus suidteri</name>
    <dbReference type="NCBI Taxonomy" id="861788"/>
    <lineage>
        <taxon>Eukaryota</taxon>
        <taxon>Metazoa</taxon>
        <taxon>Chordata</taxon>
        <taxon>Craniata</taxon>
        <taxon>Vertebrata</taxon>
        <taxon>Euteleostomi</taxon>
        <taxon>Actinopterygii</taxon>
        <taxon>Neopterygii</taxon>
        <taxon>Teleostei</taxon>
        <taxon>Protacanthopterygii</taxon>
        <taxon>Salmoniformes</taxon>
        <taxon>Salmonidae</taxon>
        <taxon>Coregoninae</taxon>
        <taxon>Coregonus</taxon>
    </lineage>
</organism>
<feature type="region of interest" description="Disordered" evidence="2">
    <location>
        <begin position="51"/>
        <end position="238"/>
    </location>
</feature>
<gene>
    <name evidence="3" type="ORF">J4Q44_G00002330</name>
</gene>
<evidence type="ECO:0000256" key="2">
    <source>
        <dbReference type="SAM" id="MobiDB-lite"/>
    </source>
</evidence>
<dbReference type="PANTHER" id="PTHR44324:SF3">
    <property type="entry name" value="WD REPEAT-CONTAINING PROTEIN 49-LIKE"/>
    <property type="match status" value="1"/>
</dbReference>
<keyword evidence="1" id="KW-0677">Repeat</keyword>
<evidence type="ECO:0000313" key="3">
    <source>
        <dbReference type="EMBL" id="KAK6328255.1"/>
    </source>
</evidence>
<evidence type="ECO:0000256" key="1">
    <source>
        <dbReference type="ARBA" id="ARBA00022737"/>
    </source>
</evidence>
<protein>
    <submittedName>
        <fullName evidence="3">Uncharacterized protein</fullName>
    </submittedName>
</protein>
<reference evidence="3 4" key="1">
    <citation type="submission" date="2021-04" db="EMBL/GenBank/DDBJ databases">
        <authorList>
            <person name="De Guttry C."/>
            <person name="Zahm M."/>
            <person name="Klopp C."/>
            <person name="Cabau C."/>
            <person name="Louis A."/>
            <person name="Berthelot C."/>
            <person name="Parey E."/>
            <person name="Roest Crollius H."/>
            <person name="Montfort J."/>
            <person name="Robinson-Rechavi M."/>
            <person name="Bucao C."/>
            <person name="Bouchez O."/>
            <person name="Gislard M."/>
            <person name="Lluch J."/>
            <person name="Milhes M."/>
            <person name="Lampietro C."/>
            <person name="Lopez Roques C."/>
            <person name="Donnadieu C."/>
            <person name="Braasch I."/>
            <person name="Desvignes T."/>
            <person name="Postlethwait J."/>
            <person name="Bobe J."/>
            <person name="Wedekind C."/>
            <person name="Guiguen Y."/>
        </authorList>
    </citation>
    <scope>NUCLEOTIDE SEQUENCE [LARGE SCALE GENOMIC DNA]</scope>
    <source>
        <strain evidence="3">Cs_M1</strain>
        <tissue evidence="3">Blood</tissue>
    </source>
</reference>
<dbReference type="Gene3D" id="2.130.10.10">
    <property type="entry name" value="YVTN repeat-like/Quinoprotein amine dehydrogenase"/>
    <property type="match status" value="1"/>
</dbReference>
<sequence length="332" mass="35921">PSSSRPPLLQSWRAHEGAIVSVEVLVYTERLFFLSGSVDGTTRMWTVEGGEGGHVGSFGQEPQWSLTDPATHHTSRDQLNDLADGEKEEREEKSESESDQSQSSEVTGQKSAIFSGGHGSPAQCLYEGPVEEAPTPENQTGPVEEVPTPENQTGPVEEAPTPENQTGPVEEVPTQENQTGPVEEAPTPENQTGPVEEAPTPENQTGPVEEAQTPENQTGPVGTQESRAPSHTQHTKVSQCHQLYAGIQRKMAVRSERRQVFGDINVNKIFPIGGVCTPFQALAVQDCQEVFLLDDLPMSPWMQRQALSCVSDAGLSSLQLSINSSEQEQEAT</sequence>
<dbReference type="Proteomes" id="UP001356427">
    <property type="component" value="Unassembled WGS sequence"/>
</dbReference>
<dbReference type="PANTHER" id="PTHR44324">
    <property type="entry name" value="WD40 REPEAT DOMAIN 95"/>
    <property type="match status" value="1"/>
</dbReference>
<comment type="caution">
    <text evidence="3">The sequence shown here is derived from an EMBL/GenBank/DDBJ whole genome shotgun (WGS) entry which is preliminary data.</text>
</comment>
<feature type="non-terminal residue" evidence="3">
    <location>
        <position position="1"/>
    </location>
</feature>
<dbReference type="InterPro" id="IPR015943">
    <property type="entry name" value="WD40/YVTN_repeat-like_dom_sf"/>
</dbReference>
<dbReference type="EMBL" id="JAGTTL010000001">
    <property type="protein sequence ID" value="KAK6328255.1"/>
    <property type="molecule type" value="Genomic_DNA"/>
</dbReference>
<name>A0AAN8MPI7_9TELE</name>
<feature type="compositionally biased region" description="Polar residues" evidence="2">
    <location>
        <begin position="213"/>
        <end position="238"/>
    </location>
</feature>